<keyword evidence="4 5" id="KW-0670">Pyruvate</keyword>
<dbReference type="InterPro" id="IPR028978">
    <property type="entry name" value="Chorismate_lyase_/UTRA_dom_sf"/>
</dbReference>
<dbReference type="PANTHER" id="PTHR38683:SF1">
    <property type="entry name" value="CHORISMATE PYRUVATE-LYASE"/>
    <property type="match status" value="1"/>
</dbReference>
<keyword evidence="7" id="KW-1185">Reference proteome</keyword>
<reference evidence="6 7" key="1">
    <citation type="submission" date="2022-02" db="EMBL/GenBank/DDBJ databases">
        <title>Genome sequence data of Kingella unionensis sp. nov. strain CICC 24913 (CCUG 75125).</title>
        <authorList>
            <person name="Xiao M."/>
        </authorList>
    </citation>
    <scope>NUCLEOTIDE SEQUENCE [LARGE SCALE GENOMIC DNA]</scope>
    <source>
        <strain evidence="6 7">CICC 24913</strain>
    </source>
</reference>
<dbReference type="EMBL" id="JAKOOW010000006">
    <property type="protein sequence ID" value="MCG6503243.1"/>
    <property type="molecule type" value="Genomic_DNA"/>
</dbReference>
<protein>
    <recommendedName>
        <fullName evidence="5">Probable chorismate pyruvate-lyase</fullName>
        <shortName evidence="5">CL</shortName>
        <shortName evidence="5">CPL</shortName>
        <ecNumber evidence="5">4.1.3.40</ecNumber>
    </recommendedName>
</protein>
<comment type="similarity">
    <text evidence="5">Belongs to the UbiC family.</text>
</comment>
<proteinExistence type="inferred from homology"/>
<gene>
    <name evidence="5" type="primary">ubiC</name>
    <name evidence="6" type="ORF">MB824_01850</name>
</gene>
<dbReference type="PANTHER" id="PTHR38683">
    <property type="entry name" value="CHORISMATE PYRUVATE-LYASE"/>
    <property type="match status" value="1"/>
</dbReference>
<feature type="binding site" evidence="5">
    <location>
        <position position="104"/>
    </location>
    <ligand>
        <name>substrate</name>
    </ligand>
</feature>
<comment type="caution">
    <text evidence="5">Lacks conserved residue(s) required for the propagation of feature annotation.</text>
</comment>
<comment type="subcellular location">
    <subcellularLocation>
        <location evidence="5">Cytoplasm</location>
    </subcellularLocation>
</comment>
<dbReference type="RefSeq" id="WP_238745391.1">
    <property type="nucleotide sequence ID" value="NZ_JAKOOW010000006.1"/>
</dbReference>
<dbReference type="Gene3D" id="3.40.1410.10">
    <property type="entry name" value="Chorismate lyase-like"/>
    <property type="match status" value="1"/>
</dbReference>
<keyword evidence="3 5" id="KW-0456">Lyase</keyword>
<comment type="catalytic activity">
    <reaction evidence="5">
        <text>chorismate = 4-hydroxybenzoate + pyruvate</text>
        <dbReference type="Rhea" id="RHEA:16505"/>
        <dbReference type="ChEBI" id="CHEBI:15361"/>
        <dbReference type="ChEBI" id="CHEBI:17879"/>
        <dbReference type="ChEBI" id="CHEBI:29748"/>
        <dbReference type="EC" id="4.1.3.40"/>
    </reaction>
</comment>
<evidence type="ECO:0000256" key="1">
    <source>
        <dbReference type="ARBA" id="ARBA00022490"/>
    </source>
</evidence>
<comment type="pathway">
    <text evidence="5">Cofactor biosynthesis; ubiquinone biosynthesis.</text>
</comment>
<evidence type="ECO:0000256" key="4">
    <source>
        <dbReference type="ARBA" id="ARBA00023317"/>
    </source>
</evidence>
<name>A0ABS9NKD1_9NEIS</name>
<dbReference type="SUPFAM" id="SSF64288">
    <property type="entry name" value="Chorismate lyase-like"/>
    <property type="match status" value="1"/>
</dbReference>
<feature type="binding site" evidence="5">
    <location>
        <position position="183"/>
    </location>
    <ligand>
        <name>substrate</name>
    </ligand>
</feature>
<keyword evidence="1 5" id="KW-0963">Cytoplasm</keyword>
<evidence type="ECO:0000313" key="7">
    <source>
        <dbReference type="Proteomes" id="UP001298424"/>
    </source>
</evidence>
<dbReference type="GO" id="GO:0008813">
    <property type="term" value="F:chorismate lyase activity"/>
    <property type="evidence" value="ECO:0007669"/>
    <property type="project" value="UniProtKB-EC"/>
</dbReference>
<dbReference type="HAMAP" id="MF_01632">
    <property type="entry name" value="UbiC"/>
    <property type="match status" value="1"/>
</dbReference>
<dbReference type="EC" id="4.1.3.40" evidence="5"/>
<comment type="function">
    <text evidence="5">Removes the pyruvyl group from chorismate, with concomitant aromatization of the ring, to provide 4-hydroxybenzoate (4HB) for the ubiquinone pathway.</text>
</comment>
<organism evidence="6 7">
    <name type="scientific">Kingella pumchi</name>
    <dbReference type="NCBI Taxonomy" id="2779506"/>
    <lineage>
        <taxon>Bacteria</taxon>
        <taxon>Pseudomonadati</taxon>
        <taxon>Pseudomonadota</taxon>
        <taxon>Betaproteobacteria</taxon>
        <taxon>Neisseriales</taxon>
        <taxon>Neisseriaceae</taxon>
        <taxon>Kingella</taxon>
    </lineage>
</organism>
<evidence type="ECO:0000256" key="5">
    <source>
        <dbReference type="HAMAP-Rule" id="MF_01632"/>
    </source>
</evidence>
<feature type="binding site" evidence="5">
    <location>
        <position position="142"/>
    </location>
    <ligand>
        <name>substrate</name>
    </ligand>
</feature>
<dbReference type="InterPro" id="IPR007440">
    <property type="entry name" value="Chorismate--pyruvate_lyase"/>
</dbReference>
<dbReference type="Proteomes" id="UP001298424">
    <property type="component" value="Unassembled WGS sequence"/>
</dbReference>
<dbReference type="Pfam" id="PF04345">
    <property type="entry name" value="Chor_lyase"/>
    <property type="match status" value="1"/>
</dbReference>
<accession>A0ABS9NKD1</accession>
<evidence type="ECO:0000256" key="2">
    <source>
        <dbReference type="ARBA" id="ARBA00022688"/>
    </source>
</evidence>
<keyword evidence="2 5" id="KW-0831">Ubiquinone biosynthesis</keyword>
<sequence length="193" mass="21019">MSFQEHYPAWRQALAGGGWRGSGEELPAATAAWLLHQGSLTEKLRGRCGSLKVRIVRQGWFSGSLKTNEASFCEAKTDTAGLPGLETAKAGGVAAAASERVWLREVMLFGDGVPWVFAQTLLPESGARGAAAGLTELGDEPIGPWLFARRTRRQSLQWRRDEGGLYARRSMLLLEGSPLQISELFLPQFDFAG</sequence>
<comment type="caution">
    <text evidence="6">The sequence shown here is derived from an EMBL/GenBank/DDBJ whole genome shotgun (WGS) entry which is preliminary data.</text>
</comment>
<evidence type="ECO:0000313" key="6">
    <source>
        <dbReference type="EMBL" id="MCG6503243.1"/>
    </source>
</evidence>
<evidence type="ECO:0000256" key="3">
    <source>
        <dbReference type="ARBA" id="ARBA00023239"/>
    </source>
</evidence>